<feature type="compositionally biased region" description="Polar residues" evidence="2">
    <location>
        <begin position="202"/>
        <end position="214"/>
    </location>
</feature>
<feature type="compositionally biased region" description="Polar residues" evidence="2">
    <location>
        <begin position="1203"/>
        <end position="1231"/>
    </location>
</feature>
<dbReference type="Proteomes" id="UP000253845">
    <property type="component" value="Unassembled WGS sequence"/>
</dbReference>
<feature type="compositionally biased region" description="Basic and acidic residues" evidence="2">
    <location>
        <begin position="1122"/>
        <end position="1136"/>
    </location>
</feature>
<sequence>MQSEQESMSEADSIVYPELTNLANGDSYDEVEELLLMHMADNNDSLLPELTAAMVSEEDRDMPRRQASPLLMERPQSPGIDMAAFCFQRPTQGPNSFSLQPAKRCSLNTMPPRSDTRLAGGTDVSLVTREGPGDGRLTFSCVRSSSYPVNSNIRTRTLKMVSRIRPLEAQGPETTSLEATERRVHAGHNPHVLHSAAISVPQVGQRSSAESRPVSSGIAALDRSTTSLRHRKNTERIEATEHGNKASNTSISREPLRRPGQSRAIEQTLSVATNQASRITKRRRSSKKSARLPSTGGSEDGEPKLSEEDLFQLLISRIRDREKGAILASKLKQQMEAKITQAAEENNILKGQLEESCQEIQKQSSQLEAYKSRMETWRSKFAKFRSFLNDFGCDFQNLRGEAIKLKGTRKELLSERNEINTSIKEAREQLAKASTDAEHRRGDLIKVESQNELLRQSLKDAGETSDQLLRQLSDEKKRSGLLEVHIQNCSRAQSTKLDKIMSHQREMIGGFDAALISLSHQHVASIKSLQEGLSCDFSGCLALLRELQGSISSGKADATACTDIINAFAARMDSAMHQLSAGIGKGTEATAGLTENLKAQTEIIGKHIVSDTELAAKISKDSENNERLQNTLRTMAAANENITLSMKGLEARESGLLNHLTALESSLSAIKLPDQRELLKDETRRFEQTIAEMKSKIQSLSEQSKSAEDALGTRDLENQALRGSLKIAETKANDNDCRVRRYEAEVTALRDEVKSVESRVRKELSRASVVSRERDRARYDQQLHKVLREKSEVEGNLSKVSKQLAETRLDLTECEDKMKHRVNELELMLESKEKKNEALRYDISETKSKLENEKHEAARLAEVVSLSATERESLHRQIEEAAQRISSLEDECHRISKEGLESVEDIQSKHDMLYQNLQKKEDECLLIQSQLKATMSEKTDLECHKGRVAEEIKSLLRRVQESDNWMRKLKATLGQAGLVTPDQPASEAWSSLETILRTVISRDATRDSLDTSPGGKQDVSCSKARTSTPQKSLVGLGQEVYKATEVIYKAESFQASIVSSPFPAKANLTEKGPAKQPLQSAQNPNIVPFSSFRQQSPTDSSVFGNDQDDLAAMLMLSSEQRFSNESHSTSRPDETQVARTTNFVVQETPTRMSTAHIKAKGASNTVKDKLPRSKPQSMRDEKGVDTKINREGKETRSKAVTFGAQSPTSLGQKRKSSAGSNISSGNWQSQPLEEEDRPARLNRRTYARARQSVSRTLADVEEQPTRSLRNDVADRGASATTSSSYGNKRAKVSVDPPEQKPQKKPVSEYFERKPSPAKLASGSSRPSSMNASQGNIPKRAARGRGAGRKTRGEHYNAGFGRGA</sequence>
<feature type="compositionally biased region" description="Polar residues" evidence="2">
    <location>
        <begin position="1137"/>
        <end position="1153"/>
    </location>
</feature>
<feature type="compositionally biased region" description="Basic and acidic residues" evidence="2">
    <location>
        <begin position="1297"/>
        <end position="1314"/>
    </location>
</feature>
<feature type="region of interest" description="Disordered" evidence="2">
    <location>
        <begin position="1006"/>
        <end position="1028"/>
    </location>
</feature>
<keyword evidence="1" id="KW-0175">Coiled coil</keyword>
<evidence type="ECO:0000256" key="1">
    <source>
        <dbReference type="SAM" id="Coils"/>
    </source>
</evidence>
<dbReference type="VEuPathDB" id="FungiDB:M747DRAFT_358705"/>
<feature type="compositionally biased region" description="Polar residues" evidence="2">
    <location>
        <begin position="1019"/>
        <end position="1028"/>
    </location>
</feature>
<evidence type="ECO:0008006" key="5">
    <source>
        <dbReference type="Google" id="ProtNLM"/>
    </source>
</evidence>
<feature type="compositionally biased region" description="Basic residues" evidence="2">
    <location>
        <begin position="1339"/>
        <end position="1351"/>
    </location>
</feature>
<feature type="compositionally biased region" description="Basic residues" evidence="2">
    <location>
        <begin position="279"/>
        <end position="290"/>
    </location>
</feature>
<feature type="coiled-coil region" evidence="1">
    <location>
        <begin position="797"/>
        <end position="923"/>
    </location>
</feature>
<reference evidence="3 4" key="1">
    <citation type="submission" date="2018-07" db="EMBL/GenBank/DDBJ databases">
        <title>Section-level genome sequencing of Aspergillus section Nigri to investigate inter- and intra-species variation.</title>
        <authorList>
            <consortium name="DOE Joint Genome Institute"/>
            <person name="Vesth T.C."/>
            <person name="Nybo J.L."/>
            <person name="Theobald S."/>
            <person name="Frisvad J.C."/>
            <person name="Larsen T.O."/>
            <person name="Nielsen K.F."/>
            <person name="Hoof J.B."/>
            <person name="Brandl J."/>
            <person name="Salamov A."/>
            <person name="Riley R."/>
            <person name="Gladden J.M."/>
            <person name="Phatale P."/>
            <person name="Nielsen M.T."/>
            <person name="Lyhne E.K."/>
            <person name="Kogle M.E."/>
            <person name="Strasser K."/>
            <person name="McDonnell E."/>
            <person name="Barry K."/>
            <person name="Clum A."/>
            <person name="Chen C."/>
            <person name="Nolan M."/>
            <person name="Sandor L."/>
            <person name="Kuo A."/>
            <person name="Lipzen A."/>
            <person name="Hainaut M."/>
            <person name="Drula E."/>
            <person name="Tsang A."/>
            <person name="Magnuson J.K."/>
            <person name="Henrissat B."/>
            <person name="Wiebenga A."/>
            <person name="Simmons B.A."/>
            <person name="Makela M.R."/>
            <person name="De vries R.P."/>
            <person name="Grigoriev I.V."/>
            <person name="Mortensen U.H."/>
            <person name="Baker S.E."/>
            <person name="Andersen M.R."/>
        </authorList>
    </citation>
    <scope>NUCLEOTIDE SEQUENCE [LARGE SCALE GENOMIC DNA]</scope>
    <source>
        <strain evidence="3 4">ATCC 13496</strain>
    </source>
</reference>
<feature type="compositionally biased region" description="Basic and acidic residues" evidence="2">
    <location>
        <begin position="1166"/>
        <end position="1197"/>
    </location>
</feature>
<dbReference type="EMBL" id="KZ851939">
    <property type="protein sequence ID" value="RDH16406.1"/>
    <property type="molecule type" value="Genomic_DNA"/>
</dbReference>
<organism evidence="3 4">
    <name type="scientific">Aspergillus niger ATCC 13496</name>
    <dbReference type="NCBI Taxonomy" id="1353008"/>
    <lineage>
        <taxon>Eukaryota</taxon>
        <taxon>Fungi</taxon>
        <taxon>Dikarya</taxon>
        <taxon>Ascomycota</taxon>
        <taxon>Pezizomycotina</taxon>
        <taxon>Eurotiomycetes</taxon>
        <taxon>Eurotiomycetidae</taxon>
        <taxon>Eurotiales</taxon>
        <taxon>Aspergillaceae</taxon>
        <taxon>Aspergillus</taxon>
        <taxon>Aspergillus subgen. Circumdati</taxon>
    </lineage>
</organism>
<proteinExistence type="predicted"/>
<feature type="coiled-coil region" evidence="1">
    <location>
        <begin position="676"/>
        <end position="710"/>
    </location>
</feature>
<feature type="region of interest" description="Disordered" evidence="2">
    <location>
        <begin position="108"/>
        <end position="129"/>
    </location>
</feature>
<gene>
    <name evidence="3" type="ORF">M747DRAFT_358705</name>
</gene>
<protein>
    <recommendedName>
        <fullName evidence="5">Rootletin</fullName>
    </recommendedName>
</protein>
<feature type="coiled-coil region" evidence="1">
    <location>
        <begin position="332"/>
        <end position="380"/>
    </location>
</feature>
<feature type="region of interest" description="Disordered" evidence="2">
    <location>
        <begin position="1068"/>
        <end position="1105"/>
    </location>
</feature>
<evidence type="ECO:0000313" key="4">
    <source>
        <dbReference type="Proteomes" id="UP000253845"/>
    </source>
</evidence>
<evidence type="ECO:0000313" key="3">
    <source>
        <dbReference type="EMBL" id="RDH16406.1"/>
    </source>
</evidence>
<accession>A0A370BLJ5</accession>
<name>A0A370BLJ5_ASPNG</name>
<feature type="compositionally biased region" description="Polar residues" evidence="2">
    <location>
        <begin position="1091"/>
        <end position="1104"/>
    </location>
</feature>
<feature type="region of interest" description="Disordered" evidence="2">
    <location>
        <begin position="202"/>
        <end position="304"/>
    </location>
</feature>
<feature type="region of interest" description="Disordered" evidence="2">
    <location>
        <begin position="1120"/>
        <end position="1363"/>
    </location>
</feature>
<feature type="compositionally biased region" description="Polar residues" evidence="2">
    <location>
        <begin position="1321"/>
        <end position="1335"/>
    </location>
</feature>
<evidence type="ECO:0000256" key="2">
    <source>
        <dbReference type="SAM" id="MobiDB-lite"/>
    </source>
</evidence>
<feature type="compositionally biased region" description="Polar residues" evidence="2">
    <location>
        <begin position="264"/>
        <end position="278"/>
    </location>
</feature>
<feature type="compositionally biased region" description="Basic and acidic residues" evidence="2">
    <location>
        <begin position="234"/>
        <end position="244"/>
    </location>
</feature>
<feature type="coiled-coil region" evidence="1">
    <location>
        <begin position="409"/>
        <end position="436"/>
    </location>
</feature>